<protein>
    <submittedName>
        <fullName evidence="1">Uncharacterized protein</fullName>
    </submittedName>
</protein>
<evidence type="ECO:0000313" key="1">
    <source>
        <dbReference type="EMBL" id="GFY43397.1"/>
    </source>
</evidence>
<evidence type="ECO:0000313" key="2">
    <source>
        <dbReference type="Proteomes" id="UP000886998"/>
    </source>
</evidence>
<organism evidence="1 2">
    <name type="scientific">Trichonephila inaurata madagascariensis</name>
    <dbReference type="NCBI Taxonomy" id="2747483"/>
    <lineage>
        <taxon>Eukaryota</taxon>
        <taxon>Metazoa</taxon>
        <taxon>Ecdysozoa</taxon>
        <taxon>Arthropoda</taxon>
        <taxon>Chelicerata</taxon>
        <taxon>Arachnida</taxon>
        <taxon>Araneae</taxon>
        <taxon>Araneomorphae</taxon>
        <taxon>Entelegynae</taxon>
        <taxon>Araneoidea</taxon>
        <taxon>Nephilidae</taxon>
        <taxon>Trichonephila</taxon>
        <taxon>Trichonephila inaurata</taxon>
    </lineage>
</organism>
<accession>A0A8X7BUS8</accession>
<proteinExistence type="predicted"/>
<dbReference type="AlphaFoldDB" id="A0A8X7BUS8"/>
<dbReference type="Proteomes" id="UP000886998">
    <property type="component" value="Unassembled WGS sequence"/>
</dbReference>
<keyword evidence="2" id="KW-1185">Reference proteome</keyword>
<name>A0A8X7BUS8_9ARAC</name>
<dbReference type="EMBL" id="BMAV01003652">
    <property type="protein sequence ID" value="GFY43397.1"/>
    <property type="molecule type" value="Genomic_DNA"/>
</dbReference>
<gene>
    <name evidence="1" type="ORF">TNIN_99571</name>
</gene>
<sequence>MEIDHKHVAGRPVWCNVGYLRQKIETRSISTVPQLGAKLSVIQQTISQHLAAMDTVKKLKTWVPHALTEEQSLRPLETCTSLQEREVRAILLSYPNCV</sequence>
<dbReference type="OrthoDB" id="10046483at2759"/>
<comment type="caution">
    <text evidence="1">The sequence shown here is derived from an EMBL/GenBank/DDBJ whole genome shotgun (WGS) entry which is preliminary data.</text>
</comment>
<reference evidence="1" key="1">
    <citation type="submission" date="2020-08" db="EMBL/GenBank/DDBJ databases">
        <title>Multicomponent nature underlies the extraordinary mechanical properties of spider dragline silk.</title>
        <authorList>
            <person name="Kono N."/>
            <person name="Nakamura H."/>
            <person name="Mori M."/>
            <person name="Yoshida Y."/>
            <person name="Ohtoshi R."/>
            <person name="Malay A.D."/>
            <person name="Moran D.A.P."/>
            <person name="Tomita M."/>
            <person name="Numata K."/>
            <person name="Arakawa K."/>
        </authorList>
    </citation>
    <scope>NUCLEOTIDE SEQUENCE</scope>
</reference>